<name>A0A7U5BEW6_9SPHN</name>
<dbReference type="PANTHER" id="PTHR43092:SF6">
    <property type="entry name" value="BLR1280 PROTEIN"/>
    <property type="match status" value="1"/>
</dbReference>
<reference evidence="4 5" key="2">
    <citation type="submission" date="2015-02" db="EMBL/GenBank/DDBJ databases">
        <title>The complete genome of Sphingomonas hengshuiensis sp. WHSC-8 isolated from soil of Hengshui Lake.</title>
        <authorList>
            <person name="Wei S."/>
            <person name="Guo J."/>
            <person name="Su C."/>
            <person name="Wu R."/>
            <person name="Zhang Z."/>
            <person name="Liang K."/>
            <person name="Li H."/>
            <person name="Wang T."/>
            <person name="Liu H."/>
            <person name="Zhang C."/>
            <person name="Li Z."/>
            <person name="Wang Q."/>
            <person name="Meng J."/>
        </authorList>
    </citation>
    <scope>NUCLEOTIDE SEQUENCE [LARGE SCALE GENOMIC DNA]</scope>
    <source>
        <strain evidence="4 5">WHSC-8</strain>
    </source>
</reference>
<protein>
    <submittedName>
        <fullName evidence="4">Penicillin epimerase</fullName>
    </submittedName>
</protein>
<dbReference type="Gene3D" id="3.40.640.10">
    <property type="entry name" value="Type I PLP-dependent aspartate aminotransferase-like (Major domain)"/>
    <property type="match status" value="1"/>
</dbReference>
<dbReference type="EMBL" id="CP010836">
    <property type="protein sequence ID" value="AJP74006.1"/>
    <property type="molecule type" value="Genomic_DNA"/>
</dbReference>
<dbReference type="PANTHER" id="PTHR43092">
    <property type="entry name" value="L-CYSTEINE DESULFHYDRASE"/>
    <property type="match status" value="1"/>
</dbReference>
<gene>
    <name evidence="4" type="ORF">TS85_22675</name>
</gene>
<evidence type="ECO:0000256" key="1">
    <source>
        <dbReference type="ARBA" id="ARBA00022898"/>
    </source>
</evidence>
<dbReference type="InterPro" id="IPR000192">
    <property type="entry name" value="Aminotrans_V_dom"/>
</dbReference>
<dbReference type="Gene3D" id="3.90.1150.10">
    <property type="entry name" value="Aspartate Aminotransferase, domain 1"/>
    <property type="match status" value="1"/>
</dbReference>
<dbReference type="InterPro" id="IPR015424">
    <property type="entry name" value="PyrdxlP-dep_Trfase"/>
</dbReference>
<evidence type="ECO:0000313" key="4">
    <source>
        <dbReference type="EMBL" id="AJP74006.1"/>
    </source>
</evidence>
<reference evidence="4 5" key="1">
    <citation type="journal article" date="2015" name="Int. J. Syst. Evol. Microbiol.">
        <title>Sphingomonas hengshuiensis sp. nov., isolated from lake wetland.</title>
        <authorList>
            <person name="Wei S."/>
            <person name="Wang T."/>
            <person name="Liu H."/>
            <person name="Zhang C."/>
            <person name="Guo J."/>
            <person name="Wang Q."/>
            <person name="Liang K."/>
            <person name="Zhang Z."/>
        </authorList>
    </citation>
    <scope>NUCLEOTIDE SEQUENCE [LARGE SCALE GENOMIC DNA]</scope>
    <source>
        <strain evidence="4 5">WHSC-8</strain>
    </source>
</reference>
<dbReference type="SUPFAM" id="SSF53383">
    <property type="entry name" value="PLP-dependent transferases"/>
    <property type="match status" value="1"/>
</dbReference>
<evidence type="ECO:0000259" key="3">
    <source>
        <dbReference type="Pfam" id="PF00266"/>
    </source>
</evidence>
<evidence type="ECO:0000313" key="5">
    <source>
        <dbReference type="Proteomes" id="UP000032300"/>
    </source>
</evidence>
<dbReference type="KEGG" id="sphi:TS85_22675"/>
<feature type="chain" id="PRO_5031571154" evidence="2">
    <location>
        <begin position="25"/>
        <end position="410"/>
    </location>
</feature>
<accession>A0A7U5BEW6</accession>
<dbReference type="AlphaFoldDB" id="A0A7U5BEW6"/>
<keyword evidence="1" id="KW-0663">Pyridoxal phosphate</keyword>
<dbReference type="PROSITE" id="PS51318">
    <property type="entry name" value="TAT"/>
    <property type="match status" value="1"/>
</dbReference>
<evidence type="ECO:0000256" key="2">
    <source>
        <dbReference type="SAM" id="SignalP"/>
    </source>
</evidence>
<dbReference type="InterPro" id="IPR015421">
    <property type="entry name" value="PyrdxlP-dep_Trfase_major"/>
</dbReference>
<dbReference type="Pfam" id="PF00266">
    <property type="entry name" value="Aminotran_5"/>
    <property type="match status" value="1"/>
</dbReference>
<organism evidence="4 5">
    <name type="scientific">Sphingomonas hengshuiensis</name>
    <dbReference type="NCBI Taxonomy" id="1609977"/>
    <lineage>
        <taxon>Bacteria</taxon>
        <taxon>Pseudomonadati</taxon>
        <taxon>Pseudomonadota</taxon>
        <taxon>Alphaproteobacteria</taxon>
        <taxon>Sphingomonadales</taxon>
        <taxon>Sphingomonadaceae</taxon>
        <taxon>Sphingomonas</taxon>
    </lineage>
</organism>
<dbReference type="OrthoDB" id="9804366at2"/>
<proteinExistence type="predicted"/>
<keyword evidence="5" id="KW-1185">Reference proteome</keyword>
<keyword evidence="2" id="KW-0732">Signal</keyword>
<feature type="domain" description="Aminotransferase class V" evidence="3">
    <location>
        <begin position="62"/>
        <end position="362"/>
    </location>
</feature>
<feature type="signal peptide" evidence="2">
    <location>
        <begin position="1"/>
        <end position="24"/>
    </location>
</feature>
<dbReference type="Proteomes" id="UP000032300">
    <property type="component" value="Chromosome"/>
</dbReference>
<sequence>MEMNRRTLLGAAALPLAAALPARAADDWDAVAAHYDVTRDVIQLEHGNWGLMPRPVLAEYRAQLDRVNRETSFYARRTMPGDIAAARARLAAAMGVGVDEIAFTRNATEALKTLILGYNRLRPGDGVLMADLDYDSMQACVAALASRRGVTVAKIALPEPATYQGLIDAYAAAFDANPRLRMVLLTHVSHRTGLVLPVAEIARMARARGIDAIVDAAHGVGQIDVTLPALEADFIGINVHKWLGAPLGVGALYIKRGRVADIDPDPAEPADAPLAIHTRVHTGTVDFAAQLTVPAALDFQQAIGGAAREARLRLLRDRWVDRVRDLPGIQVLTPPDPRLHCAITSFRLTGRTTRAENMALARTLLDQHRIFTVHRDGLASGSCVRVTPALMTRLDEVDTLADALRTISRA</sequence>
<dbReference type="InterPro" id="IPR006311">
    <property type="entry name" value="TAT_signal"/>
</dbReference>
<dbReference type="InterPro" id="IPR015422">
    <property type="entry name" value="PyrdxlP-dep_Trfase_small"/>
</dbReference>